<reference evidence="2 3" key="1">
    <citation type="submission" date="2016-03" db="EMBL/GenBank/DDBJ databases">
        <title>Choanephora cucurbitarum.</title>
        <authorList>
            <person name="Min B."/>
            <person name="Park H."/>
            <person name="Park J.-H."/>
            <person name="Shin H.-D."/>
            <person name="Choi I.-G."/>
        </authorList>
    </citation>
    <scope>NUCLEOTIDE SEQUENCE [LARGE SCALE GENOMIC DNA]</scope>
    <source>
        <strain evidence="2 3">KUS-F28377</strain>
    </source>
</reference>
<name>A0A1C7NAZ8_9FUNG</name>
<accession>A0A1C7NAZ8</accession>
<proteinExistence type="predicted"/>
<feature type="region of interest" description="Disordered" evidence="1">
    <location>
        <begin position="91"/>
        <end position="114"/>
    </location>
</feature>
<evidence type="ECO:0000313" key="2">
    <source>
        <dbReference type="EMBL" id="OBZ86148.1"/>
    </source>
</evidence>
<dbReference type="AlphaFoldDB" id="A0A1C7NAZ8"/>
<keyword evidence="3" id="KW-1185">Reference proteome</keyword>
<organism evidence="2 3">
    <name type="scientific">Choanephora cucurbitarum</name>
    <dbReference type="NCBI Taxonomy" id="101091"/>
    <lineage>
        <taxon>Eukaryota</taxon>
        <taxon>Fungi</taxon>
        <taxon>Fungi incertae sedis</taxon>
        <taxon>Mucoromycota</taxon>
        <taxon>Mucoromycotina</taxon>
        <taxon>Mucoromycetes</taxon>
        <taxon>Mucorales</taxon>
        <taxon>Mucorineae</taxon>
        <taxon>Choanephoraceae</taxon>
        <taxon>Choanephoroideae</taxon>
        <taxon>Choanephora</taxon>
    </lineage>
</organism>
<dbReference type="InParanoid" id="A0A1C7NAZ8"/>
<evidence type="ECO:0000256" key="1">
    <source>
        <dbReference type="SAM" id="MobiDB-lite"/>
    </source>
</evidence>
<sequence length="203" mass="22806">MLLKAVRLFPVQFRFEMEKFIEGILTATLAELEMLHKENKRKQPSEPDVAEGSERPRKILAIQHPSTVSAEACTIMLHTSRMEIDIPIQPYEGKGKASTNPQSDPKPVTFQPPLPREIRTIPSAIPEDYANMDENDVVEEEDAIKDADDDASRHRLNGLKGFIKSLRLRDAGLPNEQDLTSLSSDLNEKEAEVCLLILQCSKS</sequence>
<dbReference type="Proteomes" id="UP000093000">
    <property type="component" value="Unassembled WGS sequence"/>
</dbReference>
<evidence type="ECO:0000313" key="3">
    <source>
        <dbReference type="Proteomes" id="UP000093000"/>
    </source>
</evidence>
<comment type="caution">
    <text evidence="2">The sequence shown here is derived from an EMBL/GenBank/DDBJ whole genome shotgun (WGS) entry which is preliminary data.</text>
</comment>
<protein>
    <submittedName>
        <fullName evidence="2">Uncharacterized protein</fullName>
    </submittedName>
</protein>
<dbReference type="EMBL" id="LUGH01000325">
    <property type="protein sequence ID" value="OBZ86148.1"/>
    <property type="molecule type" value="Genomic_DNA"/>
</dbReference>
<gene>
    <name evidence="2" type="ORF">A0J61_05806</name>
</gene>